<protein>
    <submittedName>
        <fullName evidence="1">ParB-like nuclease domain containing protein</fullName>
    </submittedName>
</protein>
<reference evidence="1 2" key="1">
    <citation type="submission" date="2018-03" db="EMBL/GenBank/DDBJ databases">
        <title>Diversity of phytobeneficial traits revealed by whole-genome analysis of worldwide-isolated phenazine-producing Pseudomonas spp.</title>
        <authorList>
            <person name="Biessy A."/>
            <person name="Novinscak A."/>
            <person name="Blom J."/>
            <person name="Leger G."/>
            <person name="Thomashow L.S."/>
            <person name="Cazorla F.M."/>
            <person name="Josic D."/>
            <person name="Filion M."/>
        </authorList>
    </citation>
    <scope>NUCLEOTIDE SEQUENCE [LARGE SCALE GENOMIC DNA]</scope>
    <source>
        <strain evidence="1 2">30B</strain>
    </source>
</reference>
<organism evidence="1 2">
    <name type="scientific">Pseudomonas synxantha</name>
    <dbReference type="NCBI Taxonomy" id="47883"/>
    <lineage>
        <taxon>Bacteria</taxon>
        <taxon>Pseudomonadati</taxon>
        <taxon>Pseudomonadota</taxon>
        <taxon>Gammaproteobacteria</taxon>
        <taxon>Pseudomonadales</taxon>
        <taxon>Pseudomonadaceae</taxon>
        <taxon>Pseudomonas</taxon>
    </lineage>
</organism>
<dbReference type="EMBL" id="CP027754">
    <property type="protein sequence ID" value="AZE54541.1"/>
    <property type="molecule type" value="Genomic_DNA"/>
</dbReference>
<sequence length="438" mass="48098">MAKSTTPDLAAQLLAAPFGRDTPAVQAASDPLVDTPMQVTLDQIRPYQHNPRRSPNPQYDAIKASIRQRGLDQPPSITRRPREEHFIIRNGGNTRLAILNELWQETGDERFHTLLCLFRPWTARGEILALTGHLAENELRGHLSYIERSQAVEQARQLYEQECGQPLNQTELAARLTADGYPVDQPSISRMGDTVAYLLPAIPDALHAGLGRPQVSKLLLLRKTARQTWKRHAPDSDAEFEPLFQHSLARCDGDLAQFSLDRVRDEVIGDLAQHLHRDYDELALDLGETELRRGLLSQLLEPEVPLPRPEPGKLPAAGSFSAPPAQAATANSEQLRKHIAELAQAISAACAPTIEVLAQNEGLGFACRCADAATLPAQGQALLGLWQALADPTATPVANLGALLCGTPAHNPWLDDETLARLFRLIKLARQLPHAGDR</sequence>
<dbReference type="Proteomes" id="UP000268696">
    <property type="component" value="Chromosome"/>
</dbReference>
<dbReference type="SUPFAM" id="SSF110849">
    <property type="entry name" value="ParB/Sulfiredoxin"/>
    <property type="match status" value="1"/>
</dbReference>
<evidence type="ECO:0000313" key="1">
    <source>
        <dbReference type="EMBL" id="AZE54541.1"/>
    </source>
</evidence>
<dbReference type="AlphaFoldDB" id="A0A3G7U5S6"/>
<proteinExistence type="predicted"/>
<name>A0A3G7U5S6_9PSED</name>
<dbReference type="NCBIfam" id="TIGR03764">
    <property type="entry name" value="ICE_PFGI_1_parB"/>
    <property type="match status" value="1"/>
</dbReference>
<dbReference type="InterPro" id="IPR036086">
    <property type="entry name" value="ParB/Sulfiredoxin_sf"/>
</dbReference>
<gene>
    <name evidence="1" type="ORF">C4K03_2386</name>
</gene>
<accession>A0A3G7U5S6</accession>
<dbReference type="RefSeq" id="WP_124377325.1">
    <property type="nucleotide sequence ID" value="NZ_CP027754.1"/>
</dbReference>
<dbReference type="InterPro" id="IPR022304">
    <property type="entry name" value="ICE_PFGI_1_ParB"/>
</dbReference>
<evidence type="ECO:0000313" key="2">
    <source>
        <dbReference type="Proteomes" id="UP000268696"/>
    </source>
</evidence>